<dbReference type="PANTHER" id="PTHR33204:SF37">
    <property type="entry name" value="HTH-TYPE TRANSCRIPTIONAL REGULATOR YODB"/>
    <property type="match status" value="1"/>
</dbReference>
<protein>
    <submittedName>
        <fullName evidence="6">Helix-turn-helix transcriptional regulator</fullName>
    </submittedName>
</protein>
<feature type="compositionally biased region" description="Pro residues" evidence="4">
    <location>
        <begin position="7"/>
        <end position="22"/>
    </location>
</feature>
<dbReference type="GO" id="GO:0003700">
    <property type="term" value="F:DNA-binding transcription factor activity"/>
    <property type="evidence" value="ECO:0007669"/>
    <property type="project" value="InterPro"/>
</dbReference>
<feature type="domain" description="HTH hxlR-type" evidence="5">
    <location>
        <begin position="46"/>
        <end position="153"/>
    </location>
</feature>
<dbReference type="Gene3D" id="1.10.10.10">
    <property type="entry name" value="Winged helix-like DNA-binding domain superfamily/Winged helix DNA-binding domain"/>
    <property type="match status" value="2"/>
</dbReference>
<dbReference type="Proteomes" id="UP000326979">
    <property type="component" value="Unassembled WGS sequence"/>
</dbReference>
<evidence type="ECO:0000313" key="6">
    <source>
        <dbReference type="EMBL" id="MPY38495.1"/>
    </source>
</evidence>
<evidence type="ECO:0000256" key="1">
    <source>
        <dbReference type="ARBA" id="ARBA00023015"/>
    </source>
</evidence>
<organism evidence="6 7">
    <name type="scientific">Streptomyces phyllanthi</name>
    <dbReference type="NCBI Taxonomy" id="1803180"/>
    <lineage>
        <taxon>Bacteria</taxon>
        <taxon>Bacillati</taxon>
        <taxon>Actinomycetota</taxon>
        <taxon>Actinomycetes</taxon>
        <taxon>Kitasatosporales</taxon>
        <taxon>Streptomycetaceae</taxon>
        <taxon>Streptomyces</taxon>
    </lineage>
</organism>
<dbReference type="Pfam" id="PF01638">
    <property type="entry name" value="HxlR"/>
    <property type="match status" value="2"/>
</dbReference>
<evidence type="ECO:0000256" key="4">
    <source>
        <dbReference type="SAM" id="MobiDB-lite"/>
    </source>
</evidence>
<dbReference type="AlphaFoldDB" id="A0A5N8VX56"/>
<dbReference type="InterPro" id="IPR036390">
    <property type="entry name" value="WH_DNA-bd_sf"/>
</dbReference>
<name>A0A5N8VX56_9ACTN</name>
<proteinExistence type="predicted"/>
<dbReference type="InterPro" id="IPR036388">
    <property type="entry name" value="WH-like_DNA-bd_sf"/>
</dbReference>
<dbReference type="InterPro" id="IPR001845">
    <property type="entry name" value="HTH_ArsR_DNA-bd_dom"/>
</dbReference>
<keyword evidence="2" id="KW-0238">DNA-binding</keyword>
<dbReference type="OrthoDB" id="4302401at2"/>
<dbReference type="InterPro" id="IPR011991">
    <property type="entry name" value="ArsR-like_HTH"/>
</dbReference>
<reference evidence="6 7" key="1">
    <citation type="submission" date="2019-07" db="EMBL/GenBank/DDBJ databases">
        <title>New species of Amycolatopsis and Streptomyces.</title>
        <authorList>
            <person name="Duangmal K."/>
            <person name="Teo W.F.A."/>
            <person name="Lipun K."/>
        </authorList>
    </citation>
    <scope>NUCLEOTIDE SEQUENCE [LARGE SCALE GENOMIC DNA]</scope>
    <source>
        <strain evidence="6 7">TISTR 2346</strain>
    </source>
</reference>
<dbReference type="InterPro" id="IPR002577">
    <property type="entry name" value="HTH_HxlR"/>
</dbReference>
<evidence type="ECO:0000259" key="5">
    <source>
        <dbReference type="PROSITE" id="PS51118"/>
    </source>
</evidence>
<gene>
    <name evidence="6" type="ORF">FNH04_00500</name>
</gene>
<dbReference type="PANTHER" id="PTHR33204">
    <property type="entry name" value="TRANSCRIPTIONAL REGULATOR, MARR FAMILY"/>
    <property type="match status" value="1"/>
</dbReference>
<evidence type="ECO:0000313" key="7">
    <source>
        <dbReference type="Proteomes" id="UP000326979"/>
    </source>
</evidence>
<keyword evidence="3" id="KW-0804">Transcription</keyword>
<sequence length="329" mass="35590">MRHDPRPPPPRPPPDRPLPQPSPADRVDPSPRTNKGSFSMAVAASVPASEATEIGHVHEAVGVLAPRWSVWVLQTLQHHGTPMRFAEIQQKLPIVYPTSLTQRLQRLTDDGLLTLEPQEAGRTVYALTEQSSQLTPVYAALADWARVNLEDVGPTAHAQQAEDALTLLSGKYTTDVLWALRKHGELRSGELWRLICPEVSQMNISHRLRQLREDGLVARTGEGTRSPYHLTPAAAGLGSVYEAISAWSTGRAIATGSTRAVWGSPTTNHQATGSVAAAAIAASPRVSASVTVARVEPTWRRADLFSHAAPIQPRSADTLAGPHHSGRTR</sequence>
<dbReference type="GO" id="GO:0003677">
    <property type="term" value="F:DNA binding"/>
    <property type="evidence" value="ECO:0007669"/>
    <property type="project" value="UniProtKB-KW"/>
</dbReference>
<keyword evidence="1" id="KW-0805">Transcription regulation</keyword>
<accession>A0A5N8VX56</accession>
<dbReference type="SUPFAM" id="SSF46785">
    <property type="entry name" value="Winged helix' DNA-binding domain"/>
    <property type="match status" value="2"/>
</dbReference>
<comment type="caution">
    <text evidence="6">The sequence shown here is derived from an EMBL/GenBank/DDBJ whole genome shotgun (WGS) entry which is preliminary data.</text>
</comment>
<feature type="region of interest" description="Disordered" evidence="4">
    <location>
        <begin position="1"/>
        <end position="37"/>
    </location>
</feature>
<evidence type="ECO:0000256" key="2">
    <source>
        <dbReference type="ARBA" id="ARBA00023125"/>
    </source>
</evidence>
<feature type="region of interest" description="Disordered" evidence="4">
    <location>
        <begin position="310"/>
        <end position="329"/>
    </location>
</feature>
<dbReference type="PROSITE" id="PS51118">
    <property type="entry name" value="HTH_HXLR"/>
    <property type="match status" value="2"/>
</dbReference>
<feature type="domain" description="HTH hxlR-type" evidence="5">
    <location>
        <begin position="153"/>
        <end position="256"/>
    </location>
</feature>
<dbReference type="EMBL" id="VJZE01000002">
    <property type="protein sequence ID" value="MPY38495.1"/>
    <property type="molecule type" value="Genomic_DNA"/>
</dbReference>
<keyword evidence="7" id="KW-1185">Reference proteome</keyword>
<evidence type="ECO:0000256" key="3">
    <source>
        <dbReference type="ARBA" id="ARBA00023163"/>
    </source>
</evidence>
<dbReference type="SMART" id="SM00418">
    <property type="entry name" value="HTH_ARSR"/>
    <property type="match status" value="1"/>
</dbReference>
<dbReference type="CDD" id="cd00090">
    <property type="entry name" value="HTH_ARSR"/>
    <property type="match status" value="1"/>
</dbReference>